<dbReference type="Pfam" id="PF12802">
    <property type="entry name" value="MarR_2"/>
    <property type="match status" value="1"/>
</dbReference>
<feature type="region of interest" description="Disordered" evidence="1">
    <location>
        <begin position="55"/>
        <end position="80"/>
    </location>
</feature>
<dbReference type="CDD" id="cd00090">
    <property type="entry name" value="HTH_ARSR"/>
    <property type="match status" value="1"/>
</dbReference>
<dbReference type="GO" id="GO:0032196">
    <property type="term" value="P:transposition"/>
    <property type="evidence" value="ECO:0007669"/>
    <property type="project" value="TreeGrafter"/>
</dbReference>
<evidence type="ECO:0000256" key="1">
    <source>
        <dbReference type="SAM" id="MobiDB-lite"/>
    </source>
</evidence>
<accession>A0A2M8WV51</accession>
<keyword evidence="5" id="KW-1185">Reference proteome</keyword>
<reference evidence="4 5" key="1">
    <citation type="submission" date="2017-11" db="EMBL/GenBank/DDBJ databases">
        <title>Genomic Encyclopedia of Archaeal and Bacterial Type Strains, Phase II (KMG-II): From Individual Species to Whole Genera.</title>
        <authorList>
            <person name="Goeker M."/>
        </authorList>
    </citation>
    <scope>NUCLEOTIDE SEQUENCE [LARGE SCALE GENOMIC DNA]</scope>
    <source>
        <strain evidence="4 5">DSM 22413</strain>
    </source>
</reference>
<dbReference type="Proteomes" id="UP000231586">
    <property type="component" value="Unassembled WGS sequence"/>
</dbReference>
<feature type="domain" description="Transposase IS30-like HTH" evidence="3">
    <location>
        <begin position="5"/>
        <end position="45"/>
    </location>
</feature>
<dbReference type="GO" id="GO:0004803">
    <property type="term" value="F:transposase activity"/>
    <property type="evidence" value="ECO:0007669"/>
    <property type="project" value="TreeGrafter"/>
</dbReference>
<dbReference type="GO" id="GO:0003700">
    <property type="term" value="F:DNA-binding transcription factor activity"/>
    <property type="evidence" value="ECO:0007669"/>
    <property type="project" value="InterPro"/>
</dbReference>
<evidence type="ECO:0000313" key="5">
    <source>
        <dbReference type="Proteomes" id="UP000231586"/>
    </source>
</evidence>
<organism evidence="4 5">
    <name type="scientific">Luteimicrobium subarcticum</name>
    <dbReference type="NCBI Taxonomy" id="620910"/>
    <lineage>
        <taxon>Bacteria</taxon>
        <taxon>Bacillati</taxon>
        <taxon>Actinomycetota</taxon>
        <taxon>Actinomycetes</taxon>
        <taxon>Micrococcales</taxon>
        <taxon>Luteimicrobium</taxon>
    </lineage>
</organism>
<dbReference type="InterPro" id="IPR036390">
    <property type="entry name" value="WH_DNA-bd_sf"/>
</dbReference>
<gene>
    <name evidence="4" type="ORF">CLV34_0646</name>
</gene>
<dbReference type="AlphaFoldDB" id="A0A2M8WV51"/>
<dbReference type="Pfam" id="PF13936">
    <property type="entry name" value="HTH_38"/>
    <property type="match status" value="1"/>
</dbReference>
<comment type="caution">
    <text evidence="4">The sequence shown here is derived from an EMBL/GenBank/DDBJ whole genome shotgun (WGS) entry which is preliminary data.</text>
</comment>
<dbReference type="PANTHER" id="PTHR10948:SF23">
    <property type="entry name" value="TRANSPOSASE INSI FOR INSERTION SEQUENCE ELEMENT IS30A-RELATED"/>
    <property type="match status" value="1"/>
</dbReference>
<dbReference type="PANTHER" id="PTHR10948">
    <property type="entry name" value="TRANSPOSASE"/>
    <property type="match status" value="1"/>
</dbReference>
<feature type="compositionally biased region" description="Low complexity" evidence="1">
    <location>
        <begin position="67"/>
        <end position="80"/>
    </location>
</feature>
<dbReference type="EMBL" id="PGTZ01000006">
    <property type="protein sequence ID" value="PJI94798.1"/>
    <property type="molecule type" value="Genomic_DNA"/>
</dbReference>
<dbReference type="InterPro" id="IPR000835">
    <property type="entry name" value="HTH_MarR-typ"/>
</dbReference>
<evidence type="ECO:0000259" key="3">
    <source>
        <dbReference type="Pfam" id="PF13936"/>
    </source>
</evidence>
<dbReference type="Gene3D" id="1.10.10.10">
    <property type="entry name" value="Winged helix-like DNA-binding domain superfamily/Winged helix DNA-binding domain"/>
    <property type="match status" value="1"/>
</dbReference>
<evidence type="ECO:0000313" key="4">
    <source>
        <dbReference type="EMBL" id="PJI94798.1"/>
    </source>
</evidence>
<feature type="domain" description="HTH marR-type" evidence="2">
    <location>
        <begin position="101"/>
        <end position="158"/>
    </location>
</feature>
<dbReference type="InterPro" id="IPR011991">
    <property type="entry name" value="ArsR-like_HTH"/>
</dbReference>
<dbReference type="InterPro" id="IPR051917">
    <property type="entry name" value="Transposase-Integrase"/>
</dbReference>
<dbReference type="SUPFAM" id="SSF46785">
    <property type="entry name" value="Winged helix' DNA-binding domain"/>
    <property type="match status" value="1"/>
</dbReference>
<dbReference type="InterPro" id="IPR036388">
    <property type="entry name" value="WH-like_DNA-bd_sf"/>
</dbReference>
<dbReference type="RefSeq" id="WP_100348756.1">
    <property type="nucleotide sequence ID" value="NZ_PGTZ01000006.1"/>
</dbReference>
<protein>
    <submittedName>
        <fullName evidence="4">MarR family protein</fullName>
    </submittedName>
</protein>
<dbReference type="GO" id="GO:0005829">
    <property type="term" value="C:cytosol"/>
    <property type="evidence" value="ECO:0007669"/>
    <property type="project" value="TreeGrafter"/>
</dbReference>
<name>A0A2M8WV51_9MICO</name>
<dbReference type="InterPro" id="IPR025246">
    <property type="entry name" value="IS30-like_HTH"/>
</dbReference>
<sequence length="234" mass="25149">MPGGRLGAQERRQIEAGLADGLTYAAIARRIDRPTSTVTREVTRNGGATAYRADRAQRATGRRAQRQARAAGAGTPGTAGWRDAEAVRAYEESFTAMMERSGLARMPSRVLTSLYLVDDGSATAAELVQHLGVSAASVSKAVALLESIGMIRREKGEGRRERYVVDDDVWYQSMVASARVNAELAAASRQGAQVLGAGTPAADRLERVARYMEFVSDIEMRAADEAREMLSGPS</sequence>
<evidence type="ECO:0000259" key="2">
    <source>
        <dbReference type="Pfam" id="PF12802"/>
    </source>
</evidence>
<proteinExistence type="predicted"/>
<dbReference type="OrthoDB" id="4823987at2"/>